<evidence type="ECO:0000256" key="1">
    <source>
        <dbReference type="SAM" id="MobiDB-lite"/>
    </source>
</evidence>
<reference evidence="2" key="2">
    <citation type="submission" date="2025-08" db="UniProtKB">
        <authorList>
            <consortium name="Ensembl"/>
        </authorList>
    </citation>
    <scope>IDENTIFICATION</scope>
</reference>
<feature type="region of interest" description="Disordered" evidence="1">
    <location>
        <begin position="1"/>
        <end position="38"/>
    </location>
</feature>
<reference evidence="2" key="3">
    <citation type="submission" date="2025-09" db="UniProtKB">
        <authorList>
            <consortium name="Ensembl"/>
        </authorList>
    </citation>
    <scope>IDENTIFICATION</scope>
</reference>
<keyword evidence="3" id="KW-1185">Reference proteome</keyword>
<dbReference type="Ensembl" id="ENSCSAT00000007629.1">
    <property type="protein sequence ID" value="ENSCSAP00000005803.1"/>
    <property type="gene ID" value="ENSCSAG00000009544.1"/>
</dbReference>
<dbReference type="EMBL" id="AQIB01115296">
    <property type="status" value="NOT_ANNOTATED_CDS"/>
    <property type="molecule type" value="Genomic_DNA"/>
</dbReference>
<accession>A0A0D9RB14</accession>
<evidence type="ECO:0000313" key="2">
    <source>
        <dbReference type="Ensembl" id="ENSCSAP00000005803.1"/>
    </source>
</evidence>
<sequence>MICKTGKQPGQSQGRPADGPVERRLTPEQAVCPKDLPRDHTPLCHSLWQRPETSRCHLHLAPLSLSLDGEGGSPARGPQEAEGSLYRRFPTAGSRAPGSSVPALPYIFFHTAAETRMPTNSFRTKGSSGTTYVFASYVP</sequence>
<organism evidence="2 3">
    <name type="scientific">Chlorocebus sabaeus</name>
    <name type="common">Green monkey</name>
    <name type="synonym">Simia sabaea</name>
    <dbReference type="NCBI Taxonomy" id="60711"/>
    <lineage>
        <taxon>Eukaryota</taxon>
        <taxon>Metazoa</taxon>
        <taxon>Chordata</taxon>
        <taxon>Craniata</taxon>
        <taxon>Vertebrata</taxon>
        <taxon>Euteleostomi</taxon>
        <taxon>Mammalia</taxon>
        <taxon>Eutheria</taxon>
        <taxon>Euarchontoglires</taxon>
        <taxon>Primates</taxon>
        <taxon>Haplorrhini</taxon>
        <taxon>Catarrhini</taxon>
        <taxon>Cercopithecidae</taxon>
        <taxon>Cercopithecinae</taxon>
        <taxon>Chlorocebus</taxon>
    </lineage>
</organism>
<dbReference type="Proteomes" id="UP000029965">
    <property type="component" value="Chromosome 8"/>
</dbReference>
<dbReference type="eggNOG" id="ENOG502TEY3">
    <property type="taxonomic scope" value="Eukaryota"/>
</dbReference>
<name>A0A0D9RB14_CHLSB</name>
<proteinExistence type="predicted"/>
<dbReference type="AlphaFoldDB" id="A0A0D9RB14"/>
<reference evidence="2 3" key="1">
    <citation type="submission" date="2014-03" db="EMBL/GenBank/DDBJ databases">
        <authorList>
            <person name="Warren W."/>
            <person name="Wilson R.K."/>
        </authorList>
    </citation>
    <scope>NUCLEOTIDE SEQUENCE</scope>
</reference>
<protein>
    <submittedName>
        <fullName evidence="2">Uncharacterized protein</fullName>
    </submittedName>
</protein>
<evidence type="ECO:0000313" key="3">
    <source>
        <dbReference type="Proteomes" id="UP000029965"/>
    </source>
</evidence>